<dbReference type="GO" id="GO:0004061">
    <property type="term" value="F:arylformamidase activity"/>
    <property type="evidence" value="ECO:0007669"/>
    <property type="project" value="InterPro"/>
</dbReference>
<accession>A0A249MYF1</accession>
<dbReference type="EMBL" id="CP022746">
    <property type="protein sequence ID" value="ASY46197.1"/>
    <property type="molecule type" value="Genomic_DNA"/>
</dbReference>
<dbReference type="AlphaFoldDB" id="A0A249MYF1"/>
<evidence type="ECO:0000256" key="1">
    <source>
        <dbReference type="SAM" id="MobiDB-lite"/>
    </source>
</evidence>
<proteinExistence type="predicted"/>
<dbReference type="RefSeq" id="WP_026002273.1">
    <property type="nucleotide sequence ID" value="NZ_CP022746.1"/>
</dbReference>
<dbReference type="GO" id="GO:0019441">
    <property type="term" value="P:L-tryptophan catabolic process to kynurenine"/>
    <property type="evidence" value="ECO:0007669"/>
    <property type="project" value="InterPro"/>
</dbReference>
<evidence type="ECO:0000313" key="3">
    <source>
        <dbReference type="EMBL" id="ASY46197.1"/>
    </source>
</evidence>
<evidence type="ECO:0000313" key="4">
    <source>
        <dbReference type="Proteomes" id="UP000217141"/>
    </source>
</evidence>
<name>A0A249MYF1_SPHXE</name>
<evidence type="ECO:0008006" key="5">
    <source>
        <dbReference type="Google" id="ProtNLM"/>
    </source>
</evidence>
<reference evidence="3 4" key="1">
    <citation type="submission" date="2017-08" db="EMBL/GenBank/DDBJ databases">
        <title>Whole Genome Sequence of Sphingobium hydrophobicum C1: Insights into Adaption to the Electronic-waste Contaminated Sediment.</title>
        <authorList>
            <person name="Song D."/>
            <person name="Chen X."/>
            <person name="Xu M."/>
        </authorList>
    </citation>
    <scope>NUCLEOTIDE SEQUENCE [LARGE SCALE GENOMIC DNA]</scope>
    <source>
        <strain evidence="3 4">C1</strain>
    </source>
</reference>
<dbReference type="Pfam" id="PF04199">
    <property type="entry name" value="Cyclase"/>
    <property type="match status" value="1"/>
</dbReference>
<feature type="signal peptide" evidence="2">
    <location>
        <begin position="1"/>
        <end position="22"/>
    </location>
</feature>
<keyword evidence="2" id="KW-0732">Signal</keyword>
<gene>
    <name evidence="3" type="ORF">CJD35_17095</name>
</gene>
<organism evidence="3 4">
    <name type="scientific">Sphingobium xenophagum</name>
    <dbReference type="NCBI Taxonomy" id="121428"/>
    <lineage>
        <taxon>Bacteria</taxon>
        <taxon>Pseudomonadati</taxon>
        <taxon>Pseudomonadota</taxon>
        <taxon>Alphaproteobacteria</taxon>
        <taxon>Sphingomonadales</taxon>
        <taxon>Sphingomonadaceae</taxon>
        <taxon>Sphingobium</taxon>
    </lineage>
</organism>
<dbReference type="InterPro" id="IPR007325">
    <property type="entry name" value="KFase/CYL"/>
</dbReference>
<feature type="region of interest" description="Disordered" evidence="1">
    <location>
        <begin position="86"/>
        <end position="115"/>
    </location>
</feature>
<dbReference type="Gene3D" id="3.50.30.50">
    <property type="entry name" value="Putative cyclase"/>
    <property type="match status" value="1"/>
</dbReference>
<dbReference type="SUPFAM" id="SSF102198">
    <property type="entry name" value="Putative cyclase"/>
    <property type="match status" value="1"/>
</dbReference>
<evidence type="ECO:0000256" key="2">
    <source>
        <dbReference type="SAM" id="SignalP"/>
    </source>
</evidence>
<sequence>MTPLSKTILALLMMGAATVAIAADHSVTQATMDQWKKSQSNWGRWGPDDEKGTLNLITPAVRKKAAALVKQGIAVSMEREIVPVLLPPDGDAPPTRAPVQQKMLSGPPKRPSGSTDQLNIAAHGYNLTHFDALGHHLFDGKMYNGFAASEHLLMDKGLTRGSIAAVADGVFTRGVLVDMPLLKGVPYLEPGTPIYAEDLEAWEKFSGVRIEPGDAVFIRTGRWEREADKGPWDIAKSAAGLDASVIPWLKKRDIALLGSESALSVVPFPETTKIDNPDDYLPVHNFALVALGMPLIDNADLGPLSKEAARLKRYSFLFTAAPIRVKTGTGVPVNPIATF</sequence>
<protein>
    <recommendedName>
        <fullName evidence="5">Kynurenine formamidase</fullName>
    </recommendedName>
</protein>
<dbReference type="Proteomes" id="UP000217141">
    <property type="component" value="Chromosome II"/>
</dbReference>
<feature type="chain" id="PRO_5012151215" description="Kynurenine formamidase" evidence="2">
    <location>
        <begin position="23"/>
        <end position="339"/>
    </location>
</feature>
<dbReference type="PANTHER" id="PTHR34861:SF10">
    <property type="entry name" value="CYCLASE"/>
    <property type="match status" value="1"/>
</dbReference>
<dbReference type="InterPro" id="IPR037175">
    <property type="entry name" value="KFase_sf"/>
</dbReference>
<dbReference type="PANTHER" id="PTHR34861">
    <property type="match status" value="1"/>
</dbReference>
<dbReference type="KEGG" id="shyd:CJD35_17095"/>